<comment type="caution">
    <text evidence="4">The sequence shown here is derived from an EMBL/GenBank/DDBJ whole genome shotgun (WGS) entry which is preliminary data.</text>
</comment>
<keyword evidence="2" id="KW-0812">Transmembrane</keyword>
<keyword evidence="2" id="KW-1133">Transmembrane helix</keyword>
<gene>
    <name evidence="4" type="ORF">Q2T41_13780</name>
</gene>
<dbReference type="Pfam" id="PF06580">
    <property type="entry name" value="His_kinase"/>
    <property type="match status" value="1"/>
</dbReference>
<protein>
    <submittedName>
        <fullName evidence="4">Histidine kinase</fullName>
    </submittedName>
</protein>
<keyword evidence="4" id="KW-0418">Kinase</keyword>
<dbReference type="EMBL" id="JAUKUC010000001">
    <property type="protein sequence ID" value="MDO1513729.1"/>
    <property type="molecule type" value="Genomic_DNA"/>
</dbReference>
<dbReference type="Gene3D" id="3.30.565.10">
    <property type="entry name" value="Histidine kinase-like ATPase, C-terminal domain"/>
    <property type="match status" value="1"/>
</dbReference>
<accession>A0ABT8RS72</accession>
<evidence type="ECO:0000256" key="1">
    <source>
        <dbReference type="SAM" id="Coils"/>
    </source>
</evidence>
<organism evidence="4 5">
    <name type="scientific">Maribacter confluentis</name>
    <dbReference type="NCBI Taxonomy" id="1656093"/>
    <lineage>
        <taxon>Bacteria</taxon>
        <taxon>Pseudomonadati</taxon>
        <taxon>Bacteroidota</taxon>
        <taxon>Flavobacteriia</taxon>
        <taxon>Flavobacteriales</taxon>
        <taxon>Flavobacteriaceae</taxon>
        <taxon>Maribacter</taxon>
    </lineage>
</organism>
<keyword evidence="5" id="KW-1185">Reference proteome</keyword>
<feature type="transmembrane region" description="Helical" evidence="2">
    <location>
        <begin position="112"/>
        <end position="134"/>
    </location>
</feature>
<evidence type="ECO:0000259" key="3">
    <source>
        <dbReference type="Pfam" id="PF06580"/>
    </source>
</evidence>
<feature type="transmembrane region" description="Helical" evidence="2">
    <location>
        <begin position="51"/>
        <end position="71"/>
    </location>
</feature>
<name>A0ABT8RS72_9FLAO</name>
<reference evidence="4" key="2">
    <citation type="submission" date="2023-06" db="EMBL/GenBank/DDBJ databases">
        <authorList>
            <person name="Lucena T."/>
            <person name="Sun Q."/>
        </authorList>
    </citation>
    <scope>NUCLEOTIDE SEQUENCE</scope>
    <source>
        <strain evidence="4">CECT 8869</strain>
    </source>
</reference>
<keyword evidence="1" id="KW-0175">Coiled coil</keyword>
<evidence type="ECO:0000256" key="2">
    <source>
        <dbReference type="SAM" id="Phobius"/>
    </source>
</evidence>
<dbReference type="RefSeq" id="WP_304437450.1">
    <property type="nucleotide sequence ID" value="NZ_JAUKUC010000001.1"/>
</dbReference>
<dbReference type="InterPro" id="IPR010559">
    <property type="entry name" value="Sig_transdc_His_kin_internal"/>
</dbReference>
<dbReference type="GO" id="GO:0016301">
    <property type="term" value="F:kinase activity"/>
    <property type="evidence" value="ECO:0007669"/>
    <property type="project" value="UniProtKB-KW"/>
</dbReference>
<dbReference type="SUPFAM" id="SSF55874">
    <property type="entry name" value="ATPase domain of HSP90 chaperone/DNA topoisomerase II/histidine kinase"/>
    <property type="match status" value="1"/>
</dbReference>
<proteinExistence type="predicted"/>
<sequence>MTLLNTINPKYRNIGWHIVGWAILFLLPIIFTRQTEEVQEITIHDIQFSYLNLITKVFWILLFYVNTEILIPKLLYAKRILLFICAQIVLFFVVIGIRGIFFHLIVTDIEYIFYNSFVVNSPPLFFTVFASIAFKTLQDRLKSERTAQELKNENLETELSFLRSQISPHFLFNVLNTVVSQIRFKSKELEPTVLKLSSLLQYMLYETNDAKVPLKSEVNYLEDYIDLQRTRFGKRVKITFIANLDQEWYLIEPMLLIPFVENAFKHGTGNIKEPVIEISLKTNESELFFEVRNKFLENDISKDTVSGIGLSNVRRRLELLYGERYQLEFNKTSPLYEAKLKLILE</sequence>
<feature type="transmembrane region" description="Helical" evidence="2">
    <location>
        <begin position="80"/>
        <end position="106"/>
    </location>
</feature>
<evidence type="ECO:0000313" key="4">
    <source>
        <dbReference type="EMBL" id="MDO1513729.1"/>
    </source>
</evidence>
<evidence type="ECO:0000313" key="5">
    <source>
        <dbReference type="Proteomes" id="UP001168579"/>
    </source>
</evidence>
<keyword evidence="2" id="KW-0472">Membrane</keyword>
<dbReference type="Proteomes" id="UP001168579">
    <property type="component" value="Unassembled WGS sequence"/>
</dbReference>
<dbReference type="InterPro" id="IPR036890">
    <property type="entry name" value="HATPase_C_sf"/>
</dbReference>
<feature type="coiled-coil region" evidence="1">
    <location>
        <begin position="138"/>
        <end position="165"/>
    </location>
</feature>
<dbReference type="PANTHER" id="PTHR34220">
    <property type="entry name" value="SENSOR HISTIDINE KINASE YPDA"/>
    <property type="match status" value="1"/>
</dbReference>
<reference evidence="4" key="1">
    <citation type="journal article" date="2014" name="Int. J. Syst. Evol. Microbiol.">
        <title>Complete genome of a new Firmicutes species belonging to the dominant human colonic microbiota ('Ruminococcus bicirculans') reveals two chromosomes and a selective capacity to utilize plant glucans.</title>
        <authorList>
            <consortium name="NISC Comparative Sequencing Program"/>
            <person name="Wegmann U."/>
            <person name="Louis P."/>
            <person name="Goesmann A."/>
            <person name="Henrissat B."/>
            <person name="Duncan S.H."/>
            <person name="Flint H.J."/>
        </authorList>
    </citation>
    <scope>NUCLEOTIDE SEQUENCE</scope>
    <source>
        <strain evidence="4">CECT 8869</strain>
    </source>
</reference>
<feature type="transmembrane region" description="Helical" evidence="2">
    <location>
        <begin position="14"/>
        <end position="31"/>
    </location>
</feature>
<dbReference type="PANTHER" id="PTHR34220:SF7">
    <property type="entry name" value="SENSOR HISTIDINE KINASE YPDA"/>
    <property type="match status" value="1"/>
</dbReference>
<dbReference type="InterPro" id="IPR050640">
    <property type="entry name" value="Bact_2-comp_sensor_kinase"/>
</dbReference>
<keyword evidence="4" id="KW-0808">Transferase</keyword>
<feature type="domain" description="Signal transduction histidine kinase internal region" evidence="3">
    <location>
        <begin position="158"/>
        <end position="235"/>
    </location>
</feature>